<organism evidence="11">
    <name type="scientific">Aspergillus flavus</name>
    <dbReference type="NCBI Taxonomy" id="5059"/>
    <lineage>
        <taxon>Eukaryota</taxon>
        <taxon>Fungi</taxon>
        <taxon>Dikarya</taxon>
        <taxon>Ascomycota</taxon>
        <taxon>Pezizomycotina</taxon>
        <taxon>Eurotiomycetes</taxon>
        <taxon>Eurotiomycetidae</taxon>
        <taxon>Eurotiales</taxon>
        <taxon>Aspergillaceae</taxon>
        <taxon>Aspergillus</taxon>
        <taxon>Aspergillus subgen. Circumdati</taxon>
    </lineage>
</organism>
<feature type="compositionally biased region" description="Gly residues" evidence="8">
    <location>
        <begin position="363"/>
        <end position="377"/>
    </location>
</feature>
<dbReference type="VEuPathDB" id="FungiDB:AFLA_000935"/>
<sequence length="659" mass="68892">MASLDPRNGKAVISEDGIFPRGQSTTIESDGGNTGPREVTYYHGTAWNKRETRLGPVSTWIPQPEKKRNGNNFGDQILEVPIVDESLVRPFSRQNFQFDSFGNYGLELEELSRTGGNTQHPDQKQKKLHLLFAFRFSSFFPYRSTAVADVTGRTNDGQSSIHGKVVNDPNDRMKRQAQDGSQPQTDGAISQEDQVSVQVTIAATDNPQTTPDATAVTASPTTEPTAPDVTTAQSSPAVPTASSEENLTASSASPTATADTSSETTSHDFSTSPTSLPVISSASDTFASQIPLSPVSSSEMPQSSSSTIVSTTTSSSSSSSSQTSSTSSSSSGSSSSTTTKSSTSTYSTTSTTSELTTTSLPSGTGGGASYGWDGGSGPTATEQTPLTTGPTTSATSPPSQGSGALDSQTKGKIAGGVVGGVAGAMVLVVLVFLLLRRRRAYQNRAPEVLPPGDMTGTAVGEGCVTRSADVVSRRSSNDPLFTASYFAPAFMKRWRQSRLSTHTESTLDSSTSERGFQKISGRKIPSVLRSGGDGYGGGFSEGSPTMSEPSVSFPPGSPVLPRSPTSQPPPSTPYGMPLDVSYTREAEETNPIVIFRPSPARTPIPGSADASLSNEPSVSRIVPLAQGALSPTIPKRPDVLGRSHPSFDGSRGSRFTESI</sequence>
<dbReference type="InterPro" id="IPR051694">
    <property type="entry name" value="Immunoregulatory_rcpt-like"/>
</dbReference>
<keyword evidence="5" id="KW-0067">ATP-binding</keyword>
<accession>A0A5N6GLF5</accession>
<evidence type="ECO:0000256" key="4">
    <source>
        <dbReference type="ARBA" id="ARBA00022741"/>
    </source>
</evidence>
<feature type="compositionally biased region" description="Polar residues" evidence="8">
    <location>
        <begin position="267"/>
        <end position="276"/>
    </location>
</feature>
<feature type="compositionally biased region" description="Low complexity" evidence="8">
    <location>
        <begin position="293"/>
        <end position="359"/>
    </location>
</feature>
<name>A0A5N6GLF5_ASPFL</name>
<reference evidence="11" key="1">
    <citation type="submission" date="2019-04" db="EMBL/GenBank/DDBJ databases">
        <title>Friends and foes A comparative genomics study of 23 Aspergillus species from section Flavi.</title>
        <authorList>
            <consortium name="DOE Joint Genome Institute"/>
            <person name="Kjaerbolling I."/>
            <person name="Vesth T."/>
            <person name="Frisvad J.C."/>
            <person name="Nybo J.L."/>
            <person name="Theobald S."/>
            <person name="Kildgaard S."/>
            <person name="Isbrandt T."/>
            <person name="Kuo A."/>
            <person name="Sato A."/>
            <person name="Lyhne E.K."/>
            <person name="Kogle M.E."/>
            <person name="Wiebenga A."/>
            <person name="Kun R.S."/>
            <person name="Lubbers R.J."/>
            <person name="Makela M.R."/>
            <person name="Barry K."/>
            <person name="Chovatia M."/>
            <person name="Clum A."/>
            <person name="Daum C."/>
            <person name="Haridas S."/>
            <person name="He G."/>
            <person name="LaButti K."/>
            <person name="Lipzen A."/>
            <person name="Mondo S."/>
            <person name="Riley R."/>
            <person name="Salamov A."/>
            <person name="Simmons B.A."/>
            <person name="Magnuson J.K."/>
            <person name="Henrissat B."/>
            <person name="Mortensen U.H."/>
            <person name="Larsen T.O."/>
            <person name="Devries R.P."/>
            <person name="Grigoriev I.V."/>
            <person name="Machida M."/>
            <person name="Baker S.E."/>
            <person name="Andersen M.R."/>
        </authorList>
    </citation>
    <scope>NUCLEOTIDE SEQUENCE [LARGE SCALE GENOMIC DNA]</scope>
    <source>
        <strain evidence="11">CBS 121.62</strain>
    </source>
</reference>
<feature type="compositionally biased region" description="Polar residues" evidence="8">
    <location>
        <begin position="500"/>
        <end position="514"/>
    </location>
</feature>
<evidence type="ECO:0000256" key="9">
    <source>
        <dbReference type="SAM" id="Phobius"/>
    </source>
</evidence>
<feature type="compositionally biased region" description="Gly residues" evidence="8">
    <location>
        <begin position="531"/>
        <end position="540"/>
    </location>
</feature>
<evidence type="ECO:0000256" key="3">
    <source>
        <dbReference type="ARBA" id="ARBA00022692"/>
    </source>
</evidence>
<comment type="subcellular location">
    <subcellularLocation>
        <location evidence="1">Membrane</location>
        <topology evidence="1">Single-pass membrane protein</topology>
    </subcellularLocation>
</comment>
<evidence type="ECO:0000256" key="2">
    <source>
        <dbReference type="ARBA" id="ARBA00022553"/>
    </source>
</evidence>
<feature type="region of interest" description="Disordered" evidence="8">
    <location>
        <begin position="291"/>
        <end position="408"/>
    </location>
</feature>
<feature type="region of interest" description="Disordered" evidence="8">
    <location>
        <begin position="1"/>
        <end position="36"/>
    </location>
</feature>
<evidence type="ECO:0000256" key="8">
    <source>
        <dbReference type="SAM" id="MobiDB-lite"/>
    </source>
</evidence>
<dbReference type="Proteomes" id="UP000325434">
    <property type="component" value="Unassembled WGS sequence"/>
</dbReference>
<feature type="region of interest" description="Disordered" evidence="8">
    <location>
        <begin position="152"/>
        <end position="276"/>
    </location>
</feature>
<proteinExistence type="predicted"/>
<gene>
    <name evidence="11" type="ORF">BDV35DRAFT_383822</name>
</gene>
<keyword evidence="3 9" id="KW-0812">Transmembrane</keyword>
<dbReference type="VEuPathDB" id="FungiDB:AFLA_000936"/>
<feature type="compositionally biased region" description="Polar residues" evidence="8">
    <location>
        <begin position="152"/>
        <end position="161"/>
    </location>
</feature>
<feature type="compositionally biased region" description="Polar residues" evidence="8">
    <location>
        <begin position="178"/>
        <end position="247"/>
    </location>
</feature>
<dbReference type="PANTHER" id="PTHR15549">
    <property type="entry name" value="PAIRED IMMUNOGLOBULIN-LIKE TYPE 2 RECEPTOR"/>
    <property type="match status" value="1"/>
</dbReference>
<keyword evidence="4" id="KW-0547">Nucleotide-binding</keyword>
<feature type="compositionally biased region" description="Low complexity" evidence="8">
    <location>
        <begin position="248"/>
        <end position="264"/>
    </location>
</feature>
<feature type="compositionally biased region" description="Low complexity" evidence="8">
    <location>
        <begin position="378"/>
        <end position="404"/>
    </location>
</feature>
<dbReference type="InterPro" id="IPR049328">
    <property type="entry name" value="TM_ErbB1"/>
</dbReference>
<evidence type="ECO:0000313" key="11">
    <source>
        <dbReference type="EMBL" id="KAB8242665.1"/>
    </source>
</evidence>
<evidence type="ECO:0000256" key="7">
    <source>
        <dbReference type="ARBA" id="ARBA00023136"/>
    </source>
</evidence>
<feature type="region of interest" description="Disordered" evidence="8">
    <location>
        <begin position="596"/>
        <end position="659"/>
    </location>
</feature>
<keyword evidence="6 9" id="KW-1133">Transmembrane helix</keyword>
<dbReference type="Pfam" id="PF21314">
    <property type="entry name" value="TM_ErbB1"/>
    <property type="match status" value="1"/>
</dbReference>
<dbReference type="GO" id="GO:0005524">
    <property type="term" value="F:ATP binding"/>
    <property type="evidence" value="ECO:0007669"/>
    <property type="project" value="UniProtKB-KW"/>
</dbReference>
<dbReference type="PANTHER" id="PTHR15549:SF34">
    <property type="entry name" value="MID2 DOMAIN-CONTAINING PROTEIN"/>
    <property type="match status" value="1"/>
</dbReference>
<feature type="region of interest" description="Disordered" evidence="8">
    <location>
        <begin position="500"/>
        <end position="575"/>
    </location>
</feature>
<evidence type="ECO:0000256" key="5">
    <source>
        <dbReference type="ARBA" id="ARBA00022840"/>
    </source>
</evidence>
<feature type="domain" description="Epidermal growth factor receptor-like transmembrane-juxtamembrane segment" evidence="10">
    <location>
        <begin position="413"/>
        <end position="440"/>
    </location>
</feature>
<keyword evidence="7 9" id="KW-0472">Membrane</keyword>
<dbReference type="GO" id="GO:0016020">
    <property type="term" value="C:membrane"/>
    <property type="evidence" value="ECO:0007669"/>
    <property type="project" value="UniProtKB-SubCell"/>
</dbReference>
<feature type="transmembrane region" description="Helical" evidence="9">
    <location>
        <begin position="413"/>
        <end position="435"/>
    </location>
</feature>
<evidence type="ECO:0000256" key="1">
    <source>
        <dbReference type="ARBA" id="ARBA00004167"/>
    </source>
</evidence>
<protein>
    <recommendedName>
        <fullName evidence="10">Epidermal growth factor receptor-like transmembrane-juxtamembrane segment domain-containing protein</fullName>
    </recommendedName>
</protein>
<evidence type="ECO:0000259" key="10">
    <source>
        <dbReference type="Pfam" id="PF21314"/>
    </source>
</evidence>
<dbReference type="GO" id="GO:0071944">
    <property type="term" value="C:cell periphery"/>
    <property type="evidence" value="ECO:0007669"/>
    <property type="project" value="UniProtKB-ARBA"/>
</dbReference>
<dbReference type="AlphaFoldDB" id="A0A5N6GLF5"/>
<keyword evidence="2" id="KW-0597">Phosphoprotein</keyword>
<evidence type="ECO:0000256" key="6">
    <source>
        <dbReference type="ARBA" id="ARBA00022989"/>
    </source>
</evidence>
<dbReference type="EMBL" id="ML734658">
    <property type="protein sequence ID" value="KAB8242665.1"/>
    <property type="molecule type" value="Genomic_DNA"/>
</dbReference>
<dbReference type="VEuPathDB" id="FungiDB:F9C07_1286611"/>